<keyword evidence="9" id="KW-1185">Reference proteome</keyword>
<comment type="caution">
    <text evidence="8">The sequence shown here is derived from an EMBL/GenBank/DDBJ whole genome shotgun (WGS) entry which is preliminary data.</text>
</comment>
<feature type="domain" description="Large ribosomal subunit protein uL5 N-terminal" evidence="6">
    <location>
        <begin position="136"/>
        <end position="189"/>
    </location>
</feature>
<dbReference type="SUPFAM" id="SSF55282">
    <property type="entry name" value="RL5-like"/>
    <property type="match status" value="1"/>
</dbReference>
<gene>
    <name evidence="8" type="ORF">WICMUC_001743</name>
</gene>
<dbReference type="AlphaFoldDB" id="A0A9P8PU48"/>
<reference evidence="8" key="2">
    <citation type="submission" date="2021-01" db="EMBL/GenBank/DDBJ databases">
        <authorList>
            <person name="Schikora-Tamarit M.A."/>
        </authorList>
    </citation>
    <scope>NUCLEOTIDE SEQUENCE</scope>
    <source>
        <strain evidence="8">CBS6341</strain>
    </source>
</reference>
<dbReference type="GO" id="GO:1990904">
    <property type="term" value="C:ribonucleoprotein complex"/>
    <property type="evidence" value="ECO:0007669"/>
    <property type="project" value="UniProtKB-KW"/>
</dbReference>
<keyword evidence="3" id="KW-0687">Ribonucleoprotein</keyword>
<dbReference type="Pfam" id="PF00673">
    <property type="entry name" value="Ribosomal_L5_C"/>
    <property type="match status" value="1"/>
</dbReference>
<evidence type="ECO:0000313" key="8">
    <source>
        <dbReference type="EMBL" id="KAH3677640.1"/>
    </source>
</evidence>
<sequence>MLATKTFGSSIRLFSSSVVVSGKPGCSIVKPVHHRIKIDKNKLSPRFPELNLPKTDIRNPAFRPTATHQDRVQEYYHNSVESDLLLINVQEGEFTQSGKKRREWDGSSPYHLNRPLRKPKGSDTETIDIKPHTHKNIPQIEAIHINCYVEQAKDNSNHALTSLTQLQQITGVKPKPIFAKTNVIHWRVRAGFQMGASATLKGRPMHQFLSTLTEVVLPRIREYKGISNKSGDTTGNIQFGLTPDDVRYFPEIESNQDLWPKTFGMHFNIVTSAQTDSEARTLLSAFGLPFHGSEKGVKPENIEY</sequence>
<evidence type="ECO:0000256" key="3">
    <source>
        <dbReference type="ARBA" id="ARBA00023274"/>
    </source>
</evidence>
<dbReference type="PANTHER" id="PTHR11994">
    <property type="entry name" value="60S RIBOSOMAL PROTEIN L11-RELATED"/>
    <property type="match status" value="1"/>
</dbReference>
<dbReference type="GO" id="GO:0005840">
    <property type="term" value="C:ribosome"/>
    <property type="evidence" value="ECO:0007669"/>
    <property type="project" value="UniProtKB-KW"/>
</dbReference>
<evidence type="ECO:0000313" key="9">
    <source>
        <dbReference type="Proteomes" id="UP000769528"/>
    </source>
</evidence>
<evidence type="ECO:0000256" key="2">
    <source>
        <dbReference type="ARBA" id="ARBA00022980"/>
    </source>
</evidence>
<dbReference type="InterPro" id="IPR002132">
    <property type="entry name" value="Ribosomal_uL5"/>
</dbReference>
<protein>
    <recommendedName>
        <fullName evidence="4">Large ribosomal subunit protein uL5m</fullName>
    </recommendedName>
</protein>
<evidence type="ECO:0000256" key="5">
    <source>
        <dbReference type="SAM" id="MobiDB-lite"/>
    </source>
</evidence>
<evidence type="ECO:0000259" key="7">
    <source>
        <dbReference type="Pfam" id="PF00673"/>
    </source>
</evidence>
<dbReference type="GO" id="GO:0003735">
    <property type="term" value="F:structural constituent of ribosome"/>
    <property type="evidence" value="ECO:0007669"/>
    <property type="project" value="InterPro"/>
</dbReference>
<organism evidence="8 9">
    <name type="scientific">Wickerhamomyces mucosus</name>
    <dbReference type="NCBI Taxonomy" id="1378264"/>
    <lineage>
        <taxon>Eukaryota</taxon>
        <taxon>Fungi</taxon>
        <taxon>Dikarya</taxon>
        <taxon>Ascomycota</taxon>
        <taxon>Saccharomycotina</taxon>
        <taxon>Saccharomycetes</taxon>
        <taxon>Phaffomycetales</taxon>
        <taxon>Wickerhamomycetaceae</taxon>
        <taxon>Wickerhamomyces</taxon>
    </lineage>
</organism>
<dbReference type="OrthoDB" id="539541at2759"/>
<dbReference type="GO" id="GO:0006412">
    <property type="term" value="P:translation"/>
    <property type="evidence" value="ECO:0007669"/>
    <property type="project" value="InterPro"/>
</dbReference>
<dbReference type="InterPro" id="IPR031310">
    <property type="entry name" value="Ribosomal_uL5_N"/>
</dbReference>
<evidence type="ECO:0000259" key="6">
    <source>
        <dbReference type="Pfam" id="PF00281"/>
    </source>
</evidence>
<accession>A0A9P8PU48</accession>
<keyword evidence="2" id="KW-0689">Ribosomal protein</keyword>
<dbReference type="InterPro" id="IPR022803">
    <property type="entry name" value="Ribosomal_uL5_dom_sf"/>
</dbReference>
<comment type="similarity">
    <text evidence="1">Belongs to the universal ribosomal protein uL5 family.</text>
</comment>
<feature type="region of interest" description="Disordered" evidence="5">
    <location>
        <begin position="96"/>
        <end position="123"/>
    </location>
</feature>
<evidence type="ECO:0000256" key="1">
    <source>
        <dbReference type="ARBA" id="ARBA00008553"/>
    </source>
</evidence>
<reference evidence="8" key="1">
    <citation type="journal article" date="2021" name="Open Biol.">
        <title>Shared evolutionary footprints suggest mitochondrial oxidative damage underlies multiple complex I losses in fungi.</title>
        <authorList>
            <person name="Schikora-Tamarit M.A."/>
            <person name="Marcet-Houben M."/>
            <person name="Nosek J."/>
            <person name="Gabaldon T."/>
        </authorList>
    </citation>
    <scope>NUCLEOTIDE SEQUENCE</scope>
    <source>
        <strain evidence="8">CBS6341</strain>
    </source>
</reference>
<name>A0A9P8PU48_9ASCO</name>
<dbReference type="InterPro" id="IPR031309">
    <property type="entry name" value="Ribosomal_uL5_C"/>
</dbReference>
<dbReference type="Proteomes" id="UP000769528">
    <property type="component" value="Unassembled WGS sequence"/>
</dbReference>
<dbReference type="Pfam" id="PF00281">
    <property type="entry name" value="Ribosomal_L5"/>
    <property type="match status" value="1"/>
</dbReference>
<dbReference type="EMBL" id="JAEUBF010000506">
    <property type="protein sequence ID" value="KAH3677640.1"/>
    <property type="molecule type" value="Genomic_DNA"/>
</dbReference>
<evidence type="ECO:0000256" key="4">
    <source>
        <dbReference type="ARBA" id="ARBA00040368"/>
    </source>
</evidence>
<proteinExistence type="inferred from homology"/>
<dbReference type="FunFam" id="3.30.1440.10:FF:000001">
    <property type="entry name" value="50S ribosomal protein L5"/>
    <property type="match status" value="1"/>
</dbReference>
<feature type="domain" description="Large ribosomal subunit protein uL5 C-terminal" evidence="7">
    <location>
        <begin position="194"/>
        <end position="290"/>
    </location>
</feature>
<dbReference type="Gene3D" id="3.30.1440.10">
    <property type="match status" value="1"/>
</dbReference>